<keyword evidence="6 9" id="KW-0133">Cell shape</keyword>
<dbReference type="Gene3D" id="2.40.440.10">
    <property type="entry name" value="L,D-transpeptidase catalytic domain-like"/>
    <property type="match status" value="1"/>
</dbReference>
<evidence type="ECO:0000259" key="11">
    <source>
        <dbReference type="PROSITE" id="PS52029"/>
    </source>
</evidence>
<keyword evidence="8 9" id="KW-0961">Cell wall biogenesis/degradation</keyword>
<keyword evidence="4" id="KW-0808">Transferase</keyword>
<dbReference type="PROSITE" id="PS52029">
    <property type="entry name" value="LD_TPASE"/>
    <property type="match status" value="1"/>
</dbReference>
<dbReference type="GO" id="GO:0071972">
    <property type="term" value="F:peptidoglycan L,D-transpeptidase activity"/>
    <property type="evidence" value="ECO:0007669"/>
    <property type="project" value="TreeGrafter"/>
</dbReference>
<keyword evidence="3" id="KW-0328">Glycosyltransferase</keyword>
<evidence type="ECO:0000256" key="10">
    <source>
        <dbReference type="SAM" id="MobiDB-lite"/>
    </source>
</evidence>
<dbReference type="PANTHER" id="PTHR30582">
    <property type="entry name" value="L,D-TRANSPEPTIDASE"/>
    <property type="match status" value="1"/>
</dbReference>
<dbReference type="SUPFAM" id="SSF141523">
    <property type="entry name" value="L,D-transpeptidase catalytic domain-like"/>
    <property type="match status" value="1"/>
</dbReference>
<name>A0A928Z4C2_9CYAN</name>
<evidence type="ECO:0000256" key="6">
    <source>
        <dbReference type="ARBA" id="ARBA00022960"/>
    </source>
</evidence>
<evidence type="ECO:0000256" key="4">
    <source>
        <dbReference type="ARBA" id="ARBA00022679"/>
    </source>
</evidence>
<reference evidence="12" key="1">
    <citation type="submission" date="2020-10" db="EMBL/GenBank/DDBJ databases">
        <authorList>
            <person name="Castelo-Branco R."/>
            <person name="Eusebio N."/>
            <person name="Adriana R."/>
            <person name="Vieira A."/>
            <person name="Brugerolle De Fraissinette N."/>
            <person name="Rezende De Castro R."/>
            <person name="Schneider M.P."/>
            <person name="Vasconcelos V."/>
            <person name="Leao P.N."/>
        </authorList>
    </citation>
    <scope>NUCLEOTIDE SEQUENCE</scope>
    <source>
        <strain evidence="12">LEGE 11480</strain>
    </source>
</reference>
<evidence type="ECO:0000256" key="3">
    <source>
        <dbReference type="ARBA" id="ARBA00022676"/>
    </source>
</evidence>
<comment type="similarity">
    <text evidence="2">Belongs to the YkuD family.</text>
</comment>
<evidence type="ECO:0000256" key="2">
    <source>
        <dbReference type="ARBA" id="ARBA00005992"/>
    </source>
</evidence>
<protein>
    <submittedName>
        <fullName evidence="12">L,D-transpeptidase family protein</fullName>
    </submittedName>
</protein>
<proteinExistence type="inferred from homology"/>
<evidence type="ECO:0000256" key="8">
    <source>
        <dbReference type="ARBA" id="ARBA00023316"/>
    </source>
</evidence>
<dbReference type="InterPro" id="IPR050979">
    <property type="entry name" value="LD-transpeptidase"/>
</dbReference>
<dbReference type="GO" id="GO:0018104">
    <property type="term" value="P:peptidoglycan-protein cross-linking"/>
    <property type="evidence" value="ECO:0007669"/>
    <property type="project" value="TreeGrafter"/>
</dbReference>
<organism evidence="12 13">
    <name type="scientific">Romeriopsis navalis LEGE 11480</name>
    <dbReference type="NCBI Taxonomy" id="2777977"/>
    <lineage>
        <taxon>Bacteria</taxon>
        <taxon>Bacillati</taxon>
        <taxon>Cyanobacteriota</taxon>
        <taxon>Cyanophyceae</taxon>
        <taxon>Leptolyngbyales</taxon>
        <taxon>Leptolyngbyaceae</taxon>
        <taxon>Romeriopsis</taxon>
        <taxon>Romeriopsis navalis</taxon>
    </lineage>
</organism>
<dbReference type="AlphaFoldDB" id="A0A928Z4C2"/>
<dbReference type="CDD" id="cd16913">
    <property type="entry name" value="YkuD_like"/>
    <property type="match status" value="1"/>
</dbReference>
<dbReference type="InterPro" id="IPR005490">
    <property type="entry name" value="LD_TPept_cat_dom"/>
</dbReference>
<evidence type="ECO:0000256" key="1">
    <source>
        <dbReference type="ARBA" id="ARBA00004752"/>
    </source>
</evidence>
<dbReference type="Pfam" id="PF03734">
    <property type="entry name" value="YkuD"/>
    <property type="match status" value="1"/>
</dbReference>
<dbReference type="GO" id="GO:0005576">
    <property type="term" value="C:extracellular region"/>
    <property type="evidence" value="ECO:0007669"/>
    <property type="project" value="TreeGrafter"/>
</dbReference>
<feature type="compositionally biased region" description="Low complexity" evidence="10">
    <location>
        <begin position="30"/>
        <end position="47"/>
    </location>
</feature>
<feature type="region of interest" description="Disordered" evidence="10">
    <location>
        <begin position="202"/>
        <end position="222"/>
    </location>
</feature>
<feature type="region of interest" description="Disordered" evidence="10">
    <location>
        <begin position="1"/>
        <end position="108"/>
    </location>
</feature>
<accession>A0A928Z4C2</accession>
<comment type="pathway">
    <text evidence="1 9">Cell wall biogenesis; peptidoglycan biosynthesis.</text>
</comment>
<dbReference type="EMBL" id="JADEXQ010000105">
    <property type="protein sequence ID" value="MBE9032446.1"/>
    <property type="molecule type" value="Genomic_DNA"/>
</dbReference>
<sequence>MFEQRSIAQTATDEADPSVENVTNGSDDIAPAVVPAEPVATTPTATESDSSEVLATEAEDETTAATSDVEVETTATEPAVADKLPVSPNAEVAAPLETTDSPDAVNAIAPTDTSEISGVEVDTAATEPAVAGNASVSSKADAEAQLQTVDDSATTNTIVPTDEAFTVELEQALKDSEKTVKPKVRTLIRSQLETLVETPDVDPVQATGDRENLTISPTSEPEVPIEQPTRLVLRLRQRRVYLFKGAQKVASYPVAIGKRGWETPQGSFQVFQKIPHPVWQHPWTGKIVPPGPKNPLGKRWIGFATAGKNLIGFHGTINESLIGQAVSHGCVRMRNADVAELFEKIELGTKVVVKP</sequence>
<keyword evidence="7 9" id="KW-0573">Peptidoglycan synthesis</keyword>
<feature type="domain" description="L,D-TPase catalytic" evidence="11">
    <location>
        <begin position="229"/>
        <end position="354"/>
    </location>
</feature>
<evidence type="ECO:0000256" key="5">
    <source>
        <dbReference type="ARBA" id="ARBA00022801"/>
    </source>
</evidence>
<evidence type="ECO:0000256" key="7">
    <source>
        <dbReference type="ARBA" id="ARBA00022984"/>
    </source>
</evidence>
<dbReference type="PANTHER" id="PTHR30582:SF24">
    <property type="entry name" value="L,D-TRANSPEPTIDASE ERFK_SRFK-RELATED"/>
    <property type="match status" value="1"/>
</dbReference>
<feature type="active site" description="Nucleophile" evidence="9">
    <location>
        <position position="330"/>
    </location>
</feature>
<keyword evidence="5" id="KW-0378">Hydrolase</keyword>
<dbReference type="GO" id="GO:0008360">
    <property type="term" value="P:regulation of cell shape"/>
    <property type="evidence" value="ECO:0007669"/>
    <property type="project" value="UniProtKB-UniRule"/>
</dbReference>
<keyword evidence="13" id="KW-1185">Reference proteome</keyword>
<dbReference type="GO" id="GO:0016757">
    <property type="term" value="F:glycosyltransferase activity"/>
    <property type="evidence" value="ECO:0007669"/>
    <property type="project" value="UniProtKB-KW"/>
</dbReference>
<evidence type="ECO:0000256" key="9">
    <source>
        <dbReference type="PROSITE-ProRule" id="PRU01373"/>
    </source>
</evidence>
<feature type="active site" description="Proton donor/acceptor" evidence="9">
    <location>
        <position position="314"/>
    </location>
</feature>
<dbReference type="InterPro" id="IPR038063">
    <property type="entry name" value="Transpep_catalytic_dom"/>
</dbReference>
<feature type="compositionally biased region" description="Polar residues" evidence="10">
    <location>
        <begin position="1"/>
        <end position="12"/>
    </location>
</feature>
<comment type="caution">
    <text evidence="12">The sequence shown here is derived from an EMBL/GenBank/DDBJ whole genome shotgun (WGS) entry which is preliminary data.</text>
</comment>
<dbReference type="Proteomes" id="UP000625316">
    <property type="component" value="Unassembled WGS sequence"/>
</dbReference>
<evidence type="ECO:0000313" key="12">
    <source>
        <dbReference type="EMBL" id="MBE9032446.1"/>
    </source>
</evidence>
<evidence type="ECO:0000313" key="13">
    <source>
        <dbReference type="Proteomes" id="UP000625316"/>
    </source>
</evidence>
<dbReference type="GO" id="GO:0071555">
    <property type="term" value="P:cell wall organization"/>
    <property type="evidence" value="ECO:0007669"/>
    <property type="project" value="UniProtKB-UniRule"/>
</dbReference>
<gene>
    <name evidence="12" type="ORF">IQ266_22160</name>
</gene>